<dbReference type="InParanoid" id="A0A251S3K9"/>
<protein>
    <submittedName>
        <fullName evidence="1">Uncharacterized protein</fullName>
    </submittedName>
</protein>
<dbReference type="STRING" id="4232.A0A251S3K9"/>
<gene>
    <name evidence="1" type="ORF">HannXRQ_Chr16g0530941</name>
</gene>
<keyword evidence="2" id="KW-1185">Reference proteome</keyword>
<evidence type="ECO:0000313" key="2">
    <source>
        <dbReference type="Proteomes" id="UP000215914"/>
    </source>
</evidence>
<accession>A0A251S3K9</accession>
<dbReference type="Proteomes" id="UP000215914">
    <property type="component" value="Chromosome 16"/>
</dbReference>
<dbReference type="AlphaFoldDB" id="A0A251S3K9"/>
<organism evidence="1 2">
    <name type="scientific">Helianthus annuus</name>
    <name type="common">Common sunflower</name>
    <dbReference type="NCBI Taxonomy" id="4232"/>
    <lineage>
        <taxon>Eukaryota</taxon>
        <taxon>Viridiplantae</taxon>
        <taxon>Streptophyta</taxon>
        <taxon>Embryophyta</taxon>
        <taxon>Tracheophyta</taxon>
        <taxon>Spermatophyta</taxon>
        <taxon>Magnoliopsida</taxon>
        <taxon>eudicotyledons</taxon>
        <taxon>Gunneridae</taxon>
        <taxon>Pentapetalae</taxon>
        <taxon>asterids</taxon>
        <taxon>campanulids</taxon>
        <taxon>Asterales</taxon>
        <taxon>Asteraceae</taxon>
        <taxon>Asteroideae</taxon>
        <taxon>Heliantheae alliance</taxon>
        <taxon>Heliantheae</taxon>
        <taxon>Helianthus</taxon>
    </lineage>
</organism>
<sequence length="101" mass="11901">MEGLLNGRKLLIESTSFRNSKQRLKVQLPVSCVAVVENMCHFDVDEKQFYPFGRGARSLVTEQIMDEKLWRMVTRVLLSRVVMHLPYHYGVHYIMFFSSFN</sequence>
<reference evidence="2" key="1">
    <citation type="journal article" date="2017" name="Nature">
        <title>The sunflower genome provides insights into oil metabolism, flowering and Asterid evolution.</title>
        <authorList>
            <person name="Badouin H."/>
            <person name="Gouzy J."/>
            <person name="Grassa C.J."/>
            <person name="Murat F."/>
            <person name="Staton S.E."/>
            <person name="Cottret L."/>
            <person name="Lelandais-Briere C."/>
            <person name="Owens G.L."/>
            <person name="Carrere S."/>
            <person name="Mayjonade B."/>
            <person name="Legrand L."/>
            <person name="Gill N."/>
            <person name="Kane N.C."/>
            <person name="Bowers J.E."/>
            <person name="Hubner S."/>
            <person name="Bellec A."/>
            <person name="Berard A."/>
            <person name="Berges H."/>
            <person name="Blanchet N."/>
            <person name="Boniface M.C."/>
            <person name="Brunel D."/>
            <person name="Catrice O."/>
            <person name="Chaidir N."/>
            <person name="Claudel C."/>
            <person name="Donnadieu C."/>
            <person name="Faraut T."/>
            <person name="Fievet G."/>
            <person name="Helmstetter N."/>
            <person name="King M."/>
            <person name="Knapp S.J."/>
            <person name="Lai Z."/>
            <person name="Le Paslier M.C."/>
            <person name="Lippi Y."/>
            <person name="Lorenzon L."/>
            <person name="Mandel J.R."/>
            <person name="Marage G."/>
            <person name="Marchand G."/>
            <person name="Marquand E."/>
            <person name="Bret-Mestries E."/>
            <person name="Morien E."/>
            <person name="Nambeesan S."/>
            <person name="Nguyen T."/>
            <person name="Pegot-Espagnet P."/>
            <person name="Pouilly N."/>
            <person name="Raftis F."/>
            <person name="Sallet E."/>
            <person name="Schiex T."/>
            <person name="Thomas J."/>
            <person name="Vandecasteele C."/>
            <person name="Vares D."/>
            <person name="Vear F."/>
            <person name="Vautrin S."/>
            <person name="Crespi M."/>
            <person name="Mangin B."/>
            <person name="Burke J.M."/>
            <person name="Salse J."/>
            <person name="Munos S."/>
            <person name="Vincourt P."/>
            <person name="Rieseberg L.H."/>
            <person name="Langlade N.B."/>
        </authorList>
    </citation>
    <scope>NUCLEOTIDE SEQUENCE [LARGE SCALE GENOMIC DNA]</scope>
    <source>
        <strain evidence="2">cv. SF193</strain>
    </source>
</reference>
<proteinExistence type="predicted"/>
<name>A0A251S3K9_HELAN</name>
<evidence type="ECO:0000313" key="1">
    <source>
        <dbReference type="EMBL" id="OTF93258.1"/>
    </source>
</evidence>
<dbReference type="EMBL" id="CM007905">
    <property type="protein sequence ID" value="OTF93258.1"/>
    <property type="molecule type" value="Genomic_DNA"/>
</dbReference>